<dbReference type="PANTHER" id="PTHR11795">
    <property type="entry name" value="BRANCHED-CHAIN AMINO ACID TRANSPORT SYSTEM PERMEASE PROTEIN LIVH"/>
    <property type="match status" value="1"/>
</dbReference>
<sequence length="618" mass="63784">MIETLQTLLFILLNGLVSGGVLFLIAAGLTLIFGVCRVVNFAHGSLAMLGAFTTYALVQVVPYPVAILGAVALVALLGAGVERVIIRPLYAAPDLLQLLATFGLVLILQDVALAVWGPEDLIGPRWPGLSGSVTLLGRRYPLYNLFLIGMAALVALGLHGLMTRSRFGILIRAATLDAPMLGALGVREDLLRTGVFALGAGLAALGGALLLPRDTATLTMDLTLVVDAFVVVVVGGLGSIGGAFRAALLIGLVQSAALVIWPKSSLVLPFLIMALTLWLRPQGLGGKPPPPPGPPPLADRAPPLRPWPQALKTGLVALVTLLTAAPFWLVLLPGDWRAYGLLLLTESLSLGLFALSLHWLIGMGGLLTFGQAAFFGLGAYGVALSLPPLRMGLPEEAALLAALLAGAGIGGLGGLMVGALATRLSGVSLAMVSLAVAQGIWSLAIQAKGLTGGDDGILGLSPRGFFADRGHFYLLALALTLAVALWVRRQSFAPGGAFLRAMRDHPGRAAAAGLSLTGLKLRAFLLAGALAGLAGGLTVLTRGTAFPQLAALGQSVDGLVMLVLGGQFSLLGAFGGAALFHTLHSELIRATPYWRAILGAALLALIGARLVWARREAR</sequence>
<dbReference type="RefSeq" id="WP_094410366.1">
    <property type="nucleotide sequence ID" value="NZ_BMJZ01000003.1"/>
</dbReference>
<name>A0A255XIF7_9PROT</name>
<comment type="subcellular location">
    <subcellularLocation>
        <location evidence="1">Cell membrane</location>
        <topology evidence="1">Multi-pass membrane protein</topology>
    </subcellularLocation>
</comment>
<feature type="transmembrane region" description="Helical" evidence="9">
    <location>
        <begin position="523"/>
        <end position="546"/>
    </location>
</feature>
<feature type="transmembrane region" description="Helical" evidence="9">
    <location>
        <begin position="558"/>
        <end position="581"/>
    </location>
</feature>
<feature type="transmembrane region" description="Helical" evidence="9">
    <location>
        <begin position="398"/>
        <end position="421"/>
    </location>
</feature>
<organism evidence="10 11">
    <name type="scientific">Elstera cyanobacteriorum</name>
    <dbReference type="NCBI Taxonomy" id="2022747"/>
    <lineage>
        <taxon>Bacteria</taxon>
        <taxon>Pseudomonadati</taxon>
        <taxon>Pseudomonadota</taxon>
        <taxon>Alphaproteobacteria</taxon>
        <taxon>Rhodospirillales</taxon>
        <taxon>Rhodospirillaceae</taxon>
        <taxon>Elstera</taxon>
    </lineage>
</organism>
<dbReference type="InterPro" id="IPR052157">
    <property type="entry name" value="BCAA_transport_permease"/>
</dbReference>
<feature type="transmembrane region" description="Helical" evidence="9">
    <location>
        <begin position="427"/>
        <end position="445"/>
    </location>
</feature>
<proteinExistence type="inferred from homology"/>
<feature type="transmembrane region" description="Helical" evidence="9">
    <location>
        <begin position="190"/>
        <end position="210"/>
    </location>
</feature>
<evidence type="ECO:0000256" key="4">
    <source>
        <dbReference type="ARBA" id="ARBA00022692"/>
    </source>
</evidence>
<dbReference type="GO" id="GO:0015658">
    <property type="term" value="F:branched-chain amino acid transmembrane transporter activity"/>
    <property type="evidence" value="ECO:0007669"/>
    <property type="project" value="InterPro"/>
</dbReference>
<keyword evidence="3" id="KW-1003">Cell membrane</keyword>
<keyword evidence="7 9" id="KW-0472">Membrane</keyword>
<evidence type="ECO:0000256" key="9">
    <source>
        <dbReference type="SAM" id="Phobius"/>
    </source>
</evidence>
<dbReference type="GO" id="GO:0005886">
    <property type="term" value="C:plasma membrane"/>
    <property type="evidence" value="ECO:0007669"/>
    <property type="project" value="UniProtKB-SubCell"/>
</dbReference>
<protein>
    <recommendedName>
        <fullName evidence="12">ABC transporter permease</fullName>
    </recommendedName>
</protein>
<evidence type="ECO:0000256" key="8">
    <source>
        <dbReference type="ARBA" id="ARBA00037998"/>
    </source>
</evidence>
<accession>A0A255XIF7</accession>
<feature type="transmembrane region" description="Helical" evidence="9">
    <location>
        <begin position="6"/>
        <end position="31"/>
    </location>
</feature>
<dbReference type="AlphaFoldDB" id="A0A255XIF7"/>
<evidence type="ECO:0000256" key="6">
    <source>
        <dbReference type="ARBA" id="ARBA00022989"/>
    </source>
</evidence>
<evidence type="ECO:0000256" key="7">
    <source>
        <dbReference type="ARBA" id="ARBA00023136"/>
    </source>
</evidence>
<feature type="transmembrane region" description="Helical" evidence="9">
    <location>
        <begin position="256"/>
        <end position="279"/>
    </location>
</feature>
<evidence type="ECO:0000256" key="3">
    <source>
        <dbReference type="ARBA" id="ARBA00022475"/>
    </source>
</evidence>
<keyword evidence="5" id="KW-0029">Amino-acid transport</keyword>
<dbReference type="InterPro" id="IPR043428">
    <property type="entry name" value="LivM-like"/>
</dbReference>
<evidence type="ECO:0000256" key="2">
    <source>
        <dbReference type="ARBA" id="ARBA00022448"/>
    </source>
</evidence>
<feature type="transmembrane region" description="Helical" evidence="9">
    <location>
        <begin position="367"/>
        <end position="386"/>
    </location>
</feature>
<evidence type="ECO:0008006" key="12">
    <source>
        <dbReference type="Google" id="ProtNLM"/>
    </source>
</evidence>
<evidence type="ECO:0000256" key="1">
    <source>
        <dbReference type="ARBA" id="ARBA00004651"/>
    </source>
</evidence>
<evidence type="ECO:0000313" key="10">
    <source>
        <dbReference type="EMBL" id="OYQ16728.1"/>
    </source>
</evidence>
<feature type="transmembrane region" description="Helical" evidence="9">
    <location>
        <begin position="339"/>
        <end position="361"/>
    </location>
</feature>
<dbReference type="CDD" id="cd06582">
    <property type="entry name" value="TM_PBP1_LivH_like"/>
    <property type="match status" value="1"/>
</dbReference>
<feature type="transmembrane region" description="Helical" evidence="9">
    <location>
        <begin position="466"/>
        <end position="487"/>
    </location>
</feature>
<feature type="transmembrane region" description="Helical" evidence="9">
    <location>
        <begin position="142"/>
        <end position="162"/>
    </location>
</feature>
<evidence type="ECO:0000256" key="5">
    <source>
        <dbReference type="ARBA" id="ARBA00022970"/>
    </source>
</evidence>
<feature type="transmembrane region" description="Helical" evidence="9">
    <location>
        <begin position="593"/>
        <end position="612"/>
    </location>
</feature>
<dbReference type="EMBL" id="NOXS01000035">
    <property type="protein sequence ID" value="OYQ16728.1"/>
    <property type="molecule type" value="Genomic_DNA"/>
</dbReference>
<feature type="transmembrane region" description="Helical" evidence="9">
    <location>
        <begin position="313"/>
        <end position="332"/>
    </location>
</feature>
<dbReference type="InterPro" id="IPR001851">
    <property type="entry name" value="ABC_transp_permease"/>
</dbReference>
<keyword evidence="2" id="KW-0813">Transport</keyword>
<feature type="transmembrane region" description="Helical" evidence="9">
    <location>
        <begin position="63"/>
        <end position="86"/>
    </location>
</feature>
<dbReference type="CDD" id="cd06581">
    <property type="entry name" value="TM_PBP1_LivM_like"/>
    <property type="match status" value="1"/>
</dbReference>
<dbReference type="GO" id="GO:0006865">
    <property type="term" value="P:amino acid transport"/>
    <property type="evidence" value="ECO:0007669"/>
    <property type="project" value="UniProtKB-KW"/>
</dbReference>
<feature type="transmembrane region" description="Helical" evidence="9">
    <location>
        <begin position="222"/>
        <end position="244"/>
    </location>
</feature>
<keyword evidence="6 9" id="KW-1133">Transmembrane helix</keyword>
<keyword evidence="4 9" id="KW-0812">Transmembrane</keyword>
<dbReference type="Pfam" id="PF02653">
    <property type="entry name" value="BPD_transp_2"/>
    <property type="match status" value="2"/>
</dbReference>
<feature type="transmembrane region" description="Helical" evidence="9">
    <location>
        <begin position="98"/>
        <end position="117"/>
    </location>
</feature>
<gene>
    <name evidence="10" type="ORF">CHR90_17230</name>
</gene>
<dbReference type="Proteomes" id="UP000216361">
    <property type="component" value="Unassembled WGS sequence"/>
</dbReference>
<dbReference type="PANTHER" id="PTHR11795:SF442">
    <property type="entry name" value="ABC TRANSPORTER ATP-BINDING PROTEIN"/>
    <property type="match status" value="1"/>
</dbReference>
<dbReference type="OrthoDB" id="8126477at2"/>
<comment type="similarity">
    <text evidence="8">Belongs to the binding-protein-dependent transport system permease family. LivHM subfamily.</text>
</comment>
<keyword evidence="11" id="KW-1185">Reference proteome</keyword>
<feature type="transmembrane region" description="Helical" evidence="9">
    <location>
        <begin position="38"/>
        <end position="57"/>
    </location>
</feature>
<reference evidence="10 11" key="1">
    <citation type="submission" date="2017-07" db="EMBL/GenBank/DDBJ databases">
        <title>Elstera cyanobacteriorum sp. nov., a novel bacterium isolated from cyanobacterial aggregates in a eutrophic lake.</title>
        <authorList>
            <person name="Cai H."/>
        </authorList>
    </citation>
    <scope>NUCLEOTIDE SEQUENCE [LARGE SCALE GENOMIC DNA]</scope>
    <source>
        <strain evidence="10 11">TH019</strain>
    </source>
</reference>
<comment type="caution">
    <text evidence="10">The sequence shown here is derived from an EMBL/GenBank/DDBJ whole genome shotgun (WGS) entry which is preliminary data.</text>
</comment>
<evidence type="ECO:0000313" key="11">
    <source>
        <dbReference type="Proteomes" id="UP000216361"/>
    </source>
</evidence>